<comment type="caution">
    <text evidence="1">The sequence shown here is derived from an EMBL/GenBank/DDBJ whole genome shotgun (WGS) entry which is preliminary data.</text>
</comment>
<dbReference type="SUPFAM" id="SSF143011">
    <property type="entry name" value="RelE-like"/>
    <property type="match status" value="1"/>
</dbReference>
<protein>
    <recommendedName>
        <fullName evidence="3">mRNA interferase RelE/StbE</fullName>
    </recommendedName>
</protein>
<reference evidence="1 2" key="1">
    <citation type="submission" date="2015-03" db="EMBL/GenBank/DDBJ databases">
        <authorList>
            <person name="Lepp D."/>
            <person name="Hassan Y.I."/>
            <person name="Li X.-Z."/>
            <person name="Zhou T."/>
        </authorList>
    </citation>
    <scope>NUCLEOTIDE SEQUENCE [LARGE SCALE GENOMIC DNA]</scope>
    <source>
        <strain evidence="1 2">Cr7-05</strain>
    </source>
</reference>
<dbReference type="InterPro" id="IPR035093">
    <property type="entry name" value="RelE/ParE_toxin_dom_sf"/>
</dbReference>
<dbReference type="Proteomes" id="UP000033519">
    <property type="component" value="Unassembled WGS sequence"/>
</dbReference>
<name>A0ABR5E0B5_9HYPH</name>
<evidence type="ECO:0008006" key="3">
    <source>
        <dbReference type="Google" id="ProtNLM"/>
    </source>
</evidence>
<keyword evidence="2" id="KW-1185">Reference proteome</keyword>
<organism evidence="1 2">
    <name type="scientific">Devosia psychrophila</name>
    <dbReference type="NCBI Taxonomy" id="728005"/>
    <lineage>
        <taxon>Bacteria</taxon>
        <taxon>Pseudomonadati</taxon>
        <taxon>Pseudomonadota</taxon>
        <taxon>Alphaproteobacteria</taxon>
        <taxon>Hyphomicrobiales</taxon>
        <taxon>Devosiaceae</taxon>
        <taxon>Devosia</taxon>
    </lineage>
</organism>
<evidence type="ECO:0000313" key="2">
    <source>
        <dbReference type="Proteomes" id="UP000033519"/>
    </source>
</evidence>
<dbReference type="Gene3D" id="3.30.2310.20">
    <property type="entry name" value="RelE-like"/>
    <property type="match status" value="1"/>
</dbReference>
<accession>A0ABR5E0B5</accession>
<sequence>MKQITYTKAAARALSRMPTTTAALIRGKIVEYASVPASQANNVMALHGSSWIRLRIGDWRVIIEDGAVLEVLKVAPRGRAHVEGGQ</sequence>
<evidence type="ECO:0000313" key="1">
    <source>
        <dbReference type="EMBL" id="KKC33738.1"/>
    </source>
</evidence>
<gene>
    <name evidence="1" type="ORF">WH91_06950</name>
</gene>
<proteinExistence type="predicted"/>
<dbReference type="EMBL" id="LAPV01000084">
    <property type="protein sequence ID" value="KKC33738.1"/>
    <property type="molecule type" value="Genomic_DNA"/>
</dbReference>